<dbReference type="EMBL" id="QKYT01000321">
    <property type="protein sequence ID" value="RIA87203.1"/>
    <property type="molecule type" value="Genomic_DNA"/>
</dbReference>
<evidence type="ECO:0000313" key="2">
    <source>
        <dbReference type="Proteomes" id="UP000265703"/>
    </source>
</evidence>
<dbReference type="AlphaFoldDB" id="A0A397SM49"/>
<keyword evidence="2" id="KW-1185">Reference proteome</keyword>
<dbReference type="Proteomes" id="UP000265703">
    <property type="component" value="Unassembled WGS sequence"/>
</dbReference>
<proteinExistence type="predicted"/>
<organism evidence="1 2">
    <name type="scientific">Glomus cerebriforme</name>
    <dbReference type="NCBI Taxonomy" id="658196"/>
    <lineage>
        <taxon>Eukaryota</taxon>
        <taxon>Fungi</taxon>
        <taxon>Fungi incertae sedis</taxon>
        <taxon>Mucoromycota</taxon>
        <taxon>Glomeromycotina</taxon>
        <taxon>Glomeromycetes</taxon>
        <taxon>Glomerales</taxon>
        <taxon>Glomeraceae</taxon>
        <taxon>Glomus</taxon>
    </lineage>
</organism>
<reference evidence="1 2" key="1">
    <citation type="submission" date="2018-06" db="EMBL/GenBank/DDBJ databases">
        <title>Comparative genomics reveals the genomic features of Rhizophagus irregularis, R. cerebriforme, R. diaphanum and Gigaspora rosea, and their symbiotic lifestyle signature.</title>
        <authorList>
            <person name="Morin E."/>
            <person name="San Clemente H."/>
            <person name="Chen E.C.H."/>
            <person name="De La Providencia I."/>
            <person name="Hainaut M."/>
            <person name="Kuo A."/>
            <person name="Kohler A."/>
            <person name="Murat C."/>
            <person name="Tang N."/>
            <person name="Roy S."/>
            <person name="Loubradou J."/>
            <person name="Henrissat B."/>
            <person name="Grigoriev I.V."/>
            <person name="Corradi N."/>
            <person name="Roux C."/>
            <person name="Martin F.M."/>
        </authorList>
    </citation>
    <scope>NUCLEOTIDE SEQUENCE [LARGE SCALE GENOMIC DNA]</scope>
    <source>
        <strain evidence="1 2">DAOM 227022</strain>
    </source>
</reference>
<evidence type="ECO:0000313" key="1">
    <source>
        <dbReference type="EMBL" id="RIA87203.1"/>
    </source>
</evidence>
<gene>
    <name evidence="1" type="ORF">C1645_828137</name>
</gene>
<accession>A0A397SM49</accession>
<dbReference type="OrthoDB" id="2371246at2759"/>
<name>A0A397SM49_9GLOM</name>
<protein>
    <submittedName>
        <fullName evidence="1">Uncharacterized protein</fullName>
    </submittedName>
</protein>
<comment type="caution">
    <text evidence="1">The sequence shown here is derived from an EMBL/GenBank/DDBJ whole genome shotgun (WGS) entry which is preliminary data.</text>
</comment>
<sequence length="57" mass="6233">MPSAPNFEPACISLARQEMISPTSYQLSNCGSNTSEIFISSRYAKQPKGTKYSTLLS</sequence>